<dbReference type="RefSeq" id="WP_198829319.1">
    <property type="nucleotide sequence ID" value="NZ_CP066308.1"/>
</dbReference>
<reference evidence="2" key="2">
    <citation type="submission" date="2021-04" db="EMBL/GenBank/DDBJ databases">
        <title>Brevibacillus composti FJAT-54423, complete genome.</title>
        <authorList>
            <person name="Tang R."/>
        </authorList>
    </citation>
    <scope>NUCLEOTIDE SEQUENCE</scope>
    <source>
        <strain evidence="2">FJAT-54424</strain>
    </source>
</reference>
<dbReference type="InterPro" id="IPR036291">
    <property type="entry name" value="NAD(P)-bd_dom_sf"/>
</dbReference>
<dbReference type="Proteomes" id="UP000677234">
    <property type="component" value="Chromosome"/>
</dbReference>
<dbReference type="PANTHER" id="PTHR48079:SF6">
    <property type="entry name" value="NAD(P)-BINDING DOMAIN-CONTAINING PROTEIN-RELATED"/>
    <property type="match status" value="1"/>
</dbReference>
<accession>A0A7T5END6</accession>
<evidence type="ECO:0000313" key="2">
    <source>
        <dbReference type="EMBL" id="QUO42831.1"/>
    </source>
</evidence>
<evidence type="ECO:0000313" key="4">
    <source>
        <dbReference type="Proteomes" id="UP000677234"/>
    </source>
</evidence>
<sequence length="297" mass="33149">MKKAFVLGGTLFFGKRLVQHLLDRGWEVTIATRGIAADPFGEHIQRLILDRENKETLLSALGHTDTYWDCVFDQTCYSPLEIRDVLDVLHGRIGHYVLTSTMAVYEFGVRKQESEYDPLGYPIHYRGRREYPGLEGYREAKRQAEAVLFQSGIPGTAIRFPLVIGPDDYTGRFQFHVDRVKTGVPIGITRAEDRIGFIDSDDAARFLLFAAENKLIGSFNAGSPGDISFAELLERIGSQAKMDAQITAPADPAIRSPYDVGGSLSLDVSKACSAGFQFRQLDDLLNELIMHDLLQSE</sequence>
<dbReference type="GO" id="GO:0004029">
    <property type="term" value="F:aldehyde dehydrogenase (NAD+) activity"/>
    <property type="evidence" value="ECO:0007669"/>
    <property type="project" value="TreeGrafter"/>
</dbReference>
<evidence type="ECO:0000313" key="1">
    <source>
        <dbReference type="EMBL" id="QQE75805.1"/>
    </source>
</evidence>
<organism evidence="1 3">
    <name type="scientific">Brevibacillus composti</name>
    <dbReference type="NCBI Taxonomy" id="2796470"/>
    <lineage>
        <taxon>Bacteria</taxon>
        <taxon>Bacillati</taxon>
        <taxon>Bacillota</taxon>
        <taxon>Bacilli</taxon>
        <taxon>Bacillales</taxon>
        <taxon>Paenibacillaceae</taxon>
        <taxon>Brevibacillus</taxon>
    </lineage>
</organism>
<dbReference type="PANTHER" id="PTHR48079">
    <property type="entry name" value="PROTEIN YEEZ"/>
    <property type="match status" value="1"/>
</dbReference>
<evidence type="ECO:0000313" key="3">
    <source>
        <dbReference type="Proteomes" id="UP000595847"/>
    </source>
</evidence>
<protein>
    <submittedName>
        <fullName evidence="1">NAD-dependent dehydratase</fullName>
    </submittedName>
</protein>
<gene>
    <name evidence="1" type="ORF">JD108_08010</name>
    <name evidence="2" type="ORF">KDJ56_07690</name>
</gene>
<dbReference type="Gene3D" id="3.40.50.720">
    <property type="entry name" value="NAD(P)-binding Rossmann-like Domain"/>
    <property type="match status" value="1"/>
</dbReference>
<dbReference type="AlphaFoldDB" id="A0A7T5END6"/>
<dbReference type="EMBL" id="CP073708">
    <property type="protein sequence ID" value="QUO42831.1"/>
    <property type="molecule type" value="Genomic_DNA"/>
</dbReference>
<dbReference type="GO" id="GO:0005737">
    <property type="term" value="C:cytoplasm"/>
    <property type="evidence" value="ECO:0007669"/>
    <property type="project" value="TreeGrafter"/>
</dbReference>
<reference evidence="1 3" key="1">
    <citation type="submission" date="2020-12" db="EMBL/GenBank/DDBJ databases">
        <title>strain FJAT-54423T represents a novel species of the genus Brevibacillus.</title>
        <authorList>
            <person name="Tang R."/>
        </authorList>
    </citation>
    <scope>NUCLEOTIDE SEQUENCE [LARGE SCALE GENOMIC DNA]</scope>
    <source>
        <strain evidence="1 3">FJAT-54423</strain>
    </source>
</reference>
<dbReference type="SUPFAM" id="SSF51735">
    <property type="entry name" value="NAD(P)-binding Rossmann-fold domains"/>
    <property type="match status" value="1"/>
</dbReference>
<name>A0A7T5END6_9BACL</name>
<proteinExistence type="predicted"/>
<dbReference type="InterPro" id="IPR051783">
    <property type="entry name" value="NAD(P)-dependent_oxidoreduct"/>
</dbReference>
<dbReference type="KEGG" id="bcop:JD108_08010"/>
<keyword evidence="4" id="KW-1185">Reference proteome</keyword>
<dbReference type="EMBL" id="CP066308">
    <property type="protein sequence ID" value="QQE75805.1"/>
    <property type="molecule type" value="Genomic_DNA"/>
</dbReference>
<dbReference type="Proteomes" id="UP000595847">
    <property type="component" value="Chromosome"/>
</dbReference>